<reference evidence="1 2" key="1">
    <citation type="journal article" date="2015" name="Parasit. Vectors">
        <title>Draft genome of the scabies mite.</title>
        <authorList>
            <person name="Rider S.D.Jr."/>
            <person name="Morgan M.S."/>
            <person name="Arlian L.G."/>
        </authorList>
    </citation>
    <scope>NUCLEOTIDE SEQUENCE [LARGE SCALE GENOMIC DNA]</scope>
    <source>
        <strain evidence="1">Arlian Lab</strain>
    </source>
</reference>
<organism evidence="1 2">
    <name type="scientific">Sarcoptes scabiei</name>
    <name type="common">Itch mite</name>
    <name type="synonym">Acarus scabiei</name>
    <dbReference type="NCBI Taxonomy" id="52283"/>
    <lineage>
        <taxon>Eukaryota</taxon>
        <taxon>Metazoa</taxon>
        <taxon>Ecdysozoa</taxon>
        <taxon>Arthropoda</taxon>
        <taxon>Chelicerata</taxon>
        <taxon>Arachnida</taxon>
        <taxon>Acari</taxon>
        <taxon>Acariformes</taxon>
        <taxon>Sarcoptiformes</taxon>
        <taxon>Astigmata</taxon>
        <taxon>Psoroptidia</taxon>
        <taxon>Sarcoptoidea</taxon>
        <taxon>Sarcoptidae</taxon>
        <taxon>Sarcoptinae</taxon>
        <taxon>Sarcoptes</taxon>
    </lineage>
</organism>
<sequence>MDDEFIVKEGEFYEELITNYDGKLHTGKDNLTDDILADLVDSLKSSAVFKNKGTACDLKYRLVFALDYSIDMLVDCFHLDMTILN</sequence>
<dbReference type="OrthoDB" id="6141102at2759"/>
<dbReference type="Proteomes" id="UP000616769">
    <property type="component" value="Unassembled WGS sequence"/>
</dbReference>
<dbReference type="VEuPathDB" id="VectorBase:SSCA001956"/>
<accession>A0A132AFZ8</accession>
<name>A0A132AFZ8_SARSC</name>
<gene>
    <name evidence="1" type="ORF">QR98_0084500</name>
</gene>
<protein>
    <submittedName>
        <fullName evidence="1">Uncharacterized protein</fullName>
    </submittedName>
</protein>
<dbReference type="EMBL" id="JXLN01014223">
    <property type="protein sequence ID" value="KPM09904.1"/>
    <property type="molecule type" value="Genomic_DNA"/>
</dbReference>
<proteinExistence type="predicted"/>
<comment type="caution">
    <text evidence="1">The sequence shown here is derived from an EMBL/GenBank/DDBJ whole genome shotgun (WGS) entry which is preliminary data.</text>
</comment>
<evidence type="ECO:0000313" key="2">
    <source>
        <dbReference type="Proteomes" id="UP000616769"/>
    </source>
</evidence>
<evidence type="ECO:0000313" key="1">
    <source>
        <dbReference type="EMBL" id="KPM09904.1"/>
    </source>
</evidence>
<dbReference type="AlphaFoldDB" id="A0A132AFZ8"/>